<accession>A0A7E4UWU8</accession>
<dbReference type="Proteomes" id="UP000492821">
    <property type="component" value="Unassembled WGS sequence"/>
</dbReference>
<sequence>MKRKETINDPPLRDGHPFSVVPVDLYSADQRLEDACCHLKVSDFKGQLGRVKVYPTIAQQSRTPRTGMDTNFGFGV</sequence>
<name>A0A7E4UWU8_PANRE</name>
<dbReference type="WBParaSite" id="Pan_g13788.t1">
    <property type="protein sequence ID" value="Pan_g13788.t1"/>
    <property type="gene ID" value="Pan_g13788"/>
</dbReference>
<dbReference type="AlphaFoldDB" id="A0A7E4UWU8"/>
<evidence type="ECO:0000313" key="2">
    <source>
        <dbReference type="WBParaSite" id="Pan_g13788.t1"/>
    </source>
</evidence>
<keyword evidence="1" id="KW-1185">Reference proteome</keyword>
<evidence type="ECO:0000313" key="1">
    <source>
        <dbReference type="Proteomes" id="UP000492821"/>
    </source>
</evidence>
<protein>
    <submittedName>
        <fullName evidence="2">Transposase</fullName>
    </submittedName>
</protein>
<organism evidence="1 2">
    <name type="scientific">Panagrellus redivivus</name>
    <name type="common">Microworm</name>
    <dbReference type="NCBI Taxonomy" id="6233"/>
    <lineage>
        <taxon>Eukaryota</taxon>
        <taxon>Metazoa</taxon>
        <taxon>Ecdysozoa</taxon>
        <taxon>Nematoda</taxon>
        <taxon>Chromadorea</taxon>
        <taxon>Rhabditida</taxon>
        <taxon>Tylenchina</taxon>
        <taxon>Panagrolaimomorpha</taxon>
        <taxon>Panagrolaimoidea</taxon>
        <taxon>Panagrolaimidae</taxon>
        <taxon>Panagrellus</taxon>
    </lineage>
</organism>
<proteinExistence type="predicted"/>
<reference evidence="2" key="2">
    <citation type="submission" date="2020-10" db="UniProtKB">
        <authorList>
            <consortium name="WormBaseParasite"/>
        </authorList>
    </citation>
    <scope>IDENTIFICATION</scope>
</reference>
<reference evidence="1" key="1">
    <citation type="journal article" date="2013" name="Genetics">
        <title>The draft genome and transcriptome of Panagrellus redivivus are shaped by the harsh demands of a free-living lifestyle.</title>
        <authorList>
            <person name="Srinivasan J."/>
            <person name="Dillman A.R."/>
            <person name="Macchietto M.G."/>
            <person name="Heikkinen L."/>
            <person name="Lakso M."/>
            <person name="Fracchia K.M."/>
            <person name="Antoshechkin I."/>
            <person name="Mortazavi A."/>
            <person name="Wong G."/>
            <person name="Sternberg P.W."/>
        </authorList>
    </citation>
    <scope>NUCLEOTIDE SEQUENCE [LARGE SCALE GENOMIC DNA]</scope>
    <source>
        <strain evidence="1">MT8872</strain>
    </source>
</reference>